<organism evidence="1 2">
    <name type="scientific">Pantoea phage vB_PagM_LIET2</name>
    <dbReference type="NCBI Taxonomy" id="2508071"/>
    <lineage>
        <taxon>Viruses</taxon>
        <taxon>Duplodnaviria</taxon>
        <taxon>Heunggongvirae</taxon>
        <taxon>Uroviricota</taxon>
        <taxon>Caudoviricetes</taxon>
        <taxon>Lietduovirus</taxon>
        <taxon>Lietduovirus LIET2</taxon>
    </lineage>
</organism>
<name>A0A411AW48_9CAUD</name>
<gene>
    <name evidence="1" type="ORF">LIET2_gp043</name>
</gene>
<accession>A0A411AW48</accession>
<dbReference type="EMBL" id="MK388689">
    <property type="protein sequence ID" value="QAX92295.1"/>
    <property type="molecule type" value="Genomic_DNA"/>
</dbReference>
<sequence>MNPIYRNSSNKELARFCEQWAGDAEVKKRKSVSLSPELLRLIAERLLMPTDDDIESELADNEARIKADAKKRLARVTSRISAIVDDLESTARILEHELDYITDPLDDEEEDDD</sequence>
<proteinExistence type="predicted"/>
<reference evidence="1 2" key="1">
    <citation type="submission" date="2019-01" db="EMBL/GenBank/DDBJ databases">
        <title>Complete genome sequence of Pantoea phage vB_PagM_LIET2.</title>
        <authorList>
            <person name="Truncaite L."/>
            <person name="Simoliuniene M."/>
            <person name="Kazlauskas D."/>
            <person name="Meskys R."/>
            <person name="Simoliunas E."/>
        </authorList>
    </citation>
    <scope>NUCLEOTIDE SEQUENCE [LARGE SCALE GENOMIC DNA]</scope>
</reference>
<dbReference type="Proteomes" id="UP000289486">
    <property type="component" value="Segment"/>
</dbReference>
<keyword evidence="2" id="KW-1185">Reference proteome</keyword>
<protein>
    <submittedName>
        <fullName evidence="1">Uncharacterized protein</fullName>
    </submittedName>
</protein>
<evidence type="ECO:0000313" key="1">
    <source>
        <dbReference type="EMBL" id="QAX92295.1"/>
    </source>
</evidence>
<evidence type="ECO:0000313" key="2">
    <source>
        <dbReference type="Proteomes" id="UP000289486"/>
    </source>
</evidence>